<accession>A0ACB6Z167</accession>
<organism evidence="1 2">
    <name type="scientific">Thelephora ganbajun</name>
    <name type="common">Ganba fungus</name>
    <dbReference type="NCBI Taxonomy" id="370292"/>
    <lineage>
        <taxon>Eukaryota</taxon>
        <taxon>Fungi</taxon>
        <taxon>Dikarya</taxon>
        <taxon>Basidiomycota</taxon>
        <taxon>Agaricomycotina</taxon>
        <taxon>Agaricomycetes</taxon>
        <taxon>Thelephorales</taxon>
        <taxon>Thelephoraceae</taxon>
        <taxon>Thelephora</taxon>
    </lineage>
</organism>
<name>A0ACB6Z167_THEGA</name>
<dbReference type="EMBL" id="MU118334">
    <property type="protein sequence ID" value="KAF9642871.1"/>
    <property type="molecule type" value="Genomic_DNA"/>
</dbReference>
<evidence type="ECO:0000313" key="2">
    <source>
        <dbReference type="Proteomes" id="UP000886501"/>
    </source>
</evidence>
<comment type="caution">
    <text evidence="1">The sequence shown here is derived from an EMBL/GenBank/DDBJ whole genome shotgun (WGS) entry which is preliminary data.</text>
</comment>
<sequence length="215" mass="24441">MSQPIPFWNTLLACIGGLPPPWFKFTRFTIGLVRLGDRRLVRLLLRTENGMLKVMSLKVLLAGSVASGDVNQSEGGRVSYCSTRYKPLVSLANSTRRSEDIDDLFWRAKLKCVSKEVFHGGGDRFRRFEDGGSNLGIVSDSPRSQVELGRDRWAGPIWRRWVKRPRWKGGEGDLGCLDQGWRQVWFEGYKLVKRAPTQPLDEAYRATDKTQQLAP</sequence>
<evidence type="ECO:0000313" key="1">
    <source>
        <dbReference type="EMBL" id="KAF9642871.1"/>
    </source>
</evidence>
<proteinExistence type="predicted"/>
<protein>
    <submittedName>
        <fullName evidence="1">Uncharacterized protein</fullName>
    </submittedName>
</protein>
<reference evidence="1" key="2">
    <citation type="journal article" date="2020" name="Nat. Commun.">
        <title>Large-scale genome sequencing of mycorrhizal fungi provides insights into the early evolution of symbiotic traits.</title>
        <authorList>
            <person name="Miyauchi S."/>
            <person name="Kiss E."/>
            <person name="Kuo A."/>
            <person name="Drula E."/>
            <person name="Kohler A."/>
            <person name="Sanchez-Garcia M."/>
            <person name="Morin E."/>
            <person name="Andreopoulos B."/>
            <person name="Barry K.W."/>
            <person name="Bonito G."/>
            <person name="Buee M."/>
            <person name="Carver A."/>
            <person name="Chen C."/>
            <person name="Cichocki N."/>
            <person name="Clum A."/>
            <person name="Culley D."/>
            <person name="Crous P.W."/>
            <person name="Fauchery L."/>
            <person name="Girlanda M."/>
            <person name="Hayes R.D."/>
            <person name="Keri Z."/>
            <person name="LaButti K."/>
            <person name="Lipzen A."/>
            <person name="Lombard V."/>
            <person name="Magnuson J."/>
            <person name="Maillard F."/>
            <person name="Murat C."/>
            <person name="Nolan M."/>
            <person name="Ohm R.A."/>
            <person name="Pangilinan J."/>
            <person name="Pereira M.F."/>
            <person name="Perotto S."/>
            <person name="Peter M."/>
            <person name="Pfister S."/>
            <person name="Riley R."/>
            <person name="Sitrit Y."/>
            <person name="Stielow J.B."/>
            <person name="Szollosi G."/>
            <person name="Zifcakova L."/>
            <person name="Stursova M."/>
            <person name="Spatafora J.W."/>
            <person name="Tedersoo L."/>
            <person name="Vaario L.M."/>
            <person name="Yamada A."/>
            <person name="Yan M."/>
            <person name="Wang P."/>
            <person name="Xu J."/>
            <person name="Bruns T."/>
            <person name="Baldrian P."/>
            <person name="Vilgalys R."/>
            <person name="Dunand C."/>
            <person name="Henrissat B."/>
            <person name="Grigoriev I.V."/>
            <person name="Hibbett D."/>
            <person name="Nagy L.G."/>
            <person name="Martin F.M."/>
        </authorList>
    </citation>
    <scope>NUCLEOTIDE SEQUENCE</scope>
    <source>
        <strain evidence="1">P2</strain>
    </source>
</reference>
<gene>
    <name evidence="1" type="ORF">BDM02DRAFT_3132809</name>
</gene>
<reference evidence="1" key="1">
    <citation type="submission" date="2019-10" db="EMBL/GenBank/DDBJ databases">
        <authorList>
            <consortium name="DOE Joint Genome Institute"/>
            <person name="Kuo A."/>
            <person name="Miyauchi S."/>
            <person name="Kiss E."/>
            <person name="Drula E."/>
            <person name="Kohler A."/>
            <person name="Sanchez-Garcia M."/>
            <person name="Andreopoulos B."/>
            <person name="Barry K.W."/>
            <person name="Bonito G."/>
            <person name="Buee M."/>
            <person name="Carver A."/>
            <person name="Chen C."/>
            <person name="Cichocki N."/>
            <person name="Clum A."/>
            <person name="Culley D."/>
            <person name="Crous P.W."/>
            <person name="Fauchery L."/>
            <person name="Girlanda M."/>
            <person name="Hayes R."/>
            <person name="Keri Z."/>
            <person name="Labutti K."/>
            <person name="Lipzen A."/>
            <person name="Lombard V."/>
            <person name="Magnuson J."/>
            <person name="Maillard F."/>
            <person name="Morin E."/>
            <person name="Murat C."/>
            <person name="Nolan M."/>
            <person name="Ohm R."/>
            <person name="Pangilinan J."/>
            <person name="Pereira M."/>
            <person name="Perotto S."/>
            <person name="Peter M."/>
            <person name="Riley R."/>
            <person name="Sitrit Y."/>
            <person name="Stielow B."/>
            <person name="Szollosi G."/>
            <person name="Zifcakova L."/>
            <person name="Stursova M."/>
            <person name="Spatafora J.W."/>
            <person name="Tedersoo L."/>
            <person name="Vaario L.-M."/>
            <person name="Yamada A."/>
            <person name="Yan M."/>
            <person name="Wang P."/>
            <person name="Xu J."/>
            <person name="Bruns T."/>
            <person name="Baldrian P."/>
            <person name="Vilgalys R."/>
            <person name="Henrissat B."/>
            <person name="Grigoriev I.V."/>
            <person name="Hibbett D."/>
            <person name="Nagy L.G."/>
            <person name="Martin F.M."/>
        </authorList>
    </citation>
    <scope>NUCLEOTIDE SEQUENCE</scope>
    <source>
        <strain evidence="1">P2</strain>
    </source>
</reference>
<keyword evidence="2" id="KW-1185">Reference proteome</keyword>
<dbReference type="Proteomes" id="UP000886501">
    <property type="component" value="Unassembled WGS sequence"/>
</dbReference>